<sequence length="247" mass="25579">MSRLLAFALLTGLSGLAFAAPSLAQEPAAAARREATVVVSGEGQASLAPDMAIVTLSVMRQADTAAAALADNSGAMKKVIDALKTAGIAAKDLQTSGLSISPLYKQDDQRNGNGAAPTIIGYQVSNQLTVKVRDLSALGGLIDSSVKLGVNEGGSISFLNDDPDPAIEDARKKAVADAMAKARTLTAAAGVSLGRIIEISENSARPMPQPLYRTAMRKEMSDMAVPVESGENSYNVTVNITYAISQE</sequence>
<name>A0ABS4E3Z0_9HYPH</name>
<proteinExistence type="predicted"/>
<comment type="caution">
    <text evidence="2">The sequence shown here is derived from an EMBL/GenBank/DDBJ whole genome shotgun (WGS) entry which is preliminary data.</text>
</comment>
<organism evidence="2 3">
    <name type="scientific">Rhizobium halophytocola</name>
    <dbReference type="NCBI Taxonomy" id="735519"/>
    <lineage>
        <taxon>Bacteria</taxon>
        <taxon>Pseudomonadati</taxon>
        <taxon>Pseudomonadota</taxon>
        <taxon>Alphaproteobacteria</taxon>
        <taxon>Hyphomicrobiales</taxon>
        <taxon>Rhizobiaceae</taxon>
        <taxon>Rhizobium/Agrobacterium group</taxon>
        <taxon>Rhizobium</taxon>
    </lineage>
</organism>
<keyword evidence="3" id="KW-1185">Reference proteome</keyword>
<reference evidence="2 3" key="1">
    <citation type="submission" date="2021-03" db="EMBL/GenBank/DDBJ databases">
        <title>Genomic Encyclopedia of Type Strains, Phase IV (KMG-IV): sequencing the most valuable type-strain genomes for metagenomic binning, comparative biology and taxonomic classification.</title>
        <authorList>
            <person name="Goeker M."/>
        </authorList>
    </citation>
    <scope>NUCLEOTIDE SEQUENCE [LARGE SCALE GENOMIC DNA]</scope>
    <source>
        <strain evidence="2 3">DSM 21600</strain>
    </source>
</reference>
<dbReference type="PANTHER" id="PTHR34387:SF1">
    <property type="entry name" value="PERIPLASMIC IMMUNOGENIC PROTEIN"/>
    <property type="match status" value="1"/>
</dbReference>
<feature type="chain" id="PRO_5045088707" evidence="1">
    <location>
        <begin position="20"/>
        <end position="247"/>
    </location>
</feature>
<dbReference type="RefSeq" id="WP_209947699.1">
    <property type="nucleotide sequence ID" value="NZ_JAGGJU010000012.1"/>
</dbReference>
<dbReference type="InterPro" id="IPR052022">
    <property type="entry name" value="26kDa_periplasmic_antigen"/>
</dbReference>
<dbReference type="Proteomes" id="UP000759443">
    <property type="component" value="Unassembled WGS sequence"/>
</dbReference>
<dbReference type="Gene3D" id="3.30.70.2970">
    <property type="entry name" value="Protein of unknown function (DUF541), domain 2"/>
    <property type="match status" value="1"/>
</dbReference>
<dbReference type="Gene3D" id="3.30.110.170">
    <property type="entry name" value="Protein of unknown function (DUF541), domain 1"/>
    <property type="match status" value="1"/>
</dbReference>
<dbReference type="PANTHER" id="PTHR34387">
    <property type="entry name" value="SLR1258 PROTEIN"/>
    <property type="match status" value="1"/>
</dbReference>
<dbReference type="Pfam" id="PF04402">
    <property type="entry name" value="SIMPL"/>
    <property type="match status" value="1"/>
</dbReference>
<dbReference type="InterPro" id="IPR007497">
    <property type="entry name" value="SIMPL/DUF541"/>
</dbReference>
<protein>
    <submittedName>
        <fullName evidence="2">Uncharacterized protein YggE</fullName>
    </submittedName>
</protein>
<keyword evidence="1" id="KW-0732">Signal</keyword>
<evidence type="ECO:0000256" key="1">
    <source>
        <dbReference type="SAM" id="SignalP"/>
    </source>
</evidence>
<gene>
    <name evidence="2" type="ORF">J2Z17_004130</name>
</gene>
<evidence type="ECO:0000313" key="3">
    <source>
        <dbReference type="Proteomes" id="UP000759443"/>
    </source>
</evidence>
<dbReference type="EMBL" id="JAGGJU010000012">
    <property type="protein sequence ID" value="MBP1852672.1"/>
    <property type="molecule type" value="Genomic_DNA"/>
</dbReference>
<feature type="signal peptide" evidence="1">
    <location>
        <begin position="1"/>
        <end position="19"/>
    </location>
</feature>
<evidence type="ECO:0000313" key="2">
    <source>
        <dbReference type="EMBL" id="MBP1852672.1"/>
    </source>
</evidence>
<accession>A0ABS4E3Z0</accession>